<evidence type="ECO:0000259" key="10">
    <source>
        <dbReference type="PROSITE" id="PS50011"/>
    </source>
</evidence>
<dbReference type="GO" id="GO:0004674">
    <property type="term" value="F:protein serine/threonine kinase activity"/>
    <property type="evidence" value="ECO:0007669"/>
    <property type="project" value="UniProtKB-KW"/>
</dbReference>
<dbReference type="OrthoDB" id="541276at2759"/>
<organism evidence="11 12">
    <name type="scientific">Streblomastix strix</name>
    <dbReference type="NCBI Taxonomy" id="222440"/>
    <lineage>
        <taxon>Eukaryota</taxon>
        <taxon>Metamonada</taxon>
        <taxon>Preaxostyla</taxon>
        <taxon>Oxymonadida</taxon>
        <taxon>Streblomastigidae</taxon>
        <taxon>Streblomastix</taxon>
    </lineage>
</organism>
<feature type="domain" description="Protein kinase" evidence="10">
    <location>
        <begin position="164"/>
        <end position="412"/>
    </location>
</feature>
<dbReference type="PROSITE" id="PS50011">
    <property type="entry name" value="PROTEIN_KINASE_DOM"/>
    <property type="match status" value="1"/>
</dbReference>
<dbReference type="Proteomes" id="UP000324800">
    <property type="component" value="Unassembled WGS sequence"/>
</dbReference>
<dbReference type="Gene3D" id="1.10.510.10">
    <property type="entry name" value="Transferase(Phosphotransferase) domain 1"/>
    <property type="match status" value="1"/>
</dbReference>
<sequence length="412" mass="46510">MNKYEQVGVISRESDQTSNLDSSVKIPLQVMATEVELFEVISDYAGKGDDEQFIPVKYGDVVRVIKKELVYYTVEKDGLIGKVPRGKLRKCESISAQILPVVKPYQHLDFNSQQQITSKQTVQPPLPKHQPSPVPQIDHQSEITPSSQLTIQQITSSKYKFEDFDVIKSLDGGAFGRVVHVKLKGTDKQFIIKLIQYINLKEKQVAFEEVKQLKLAQSKNVVQLIDVFSHDTDLCILQEYCSGGNFRDLIGTMKQWTLKQRKIKATIYMYQILSGLNVIHSQRIVHRDLKPENILIDQFGNAKIADFGLAVMMKTSEKYIPPTGTKNYAPSEAHSLNRMTEASDVWALSVIIVELITGVHPFEGGTQEETIANIIKGKMKPLPEEIQGELKDMLISMLNVDVDRRPTVVVLL</sequence>
<dbReference type="InterPro" id="IPR050236">
    <property type="entry name" value="Ser_Thr_kinase_AGC"/>
</dbReference>
<evidence type="ECO:0000256" key="8">
    <source>
        <dbReference type="ARBA" id="ARBA00048679"/>
    </source>
</evidence>
<evidence type="ECO:0000256" key="3">
    <source>
        <dbReference type="ARBA" id="ARBA00022679"/>
    </source>
</evidence>
<dbReference type="Pfam" id="PF00069">
    <property type="entry name" value="Pkinase"/>
    <property type="match status" value="1"/>
</dbReference>
<dbReference type="SMART" id="SM00220">
    <property type="entry name" value="S_TKc"/>
    <property type="match status" value="1"/>
</dbReference>
<evidence type="ECO:0000256" key="6">
    <source>
        <dbReference type="ARBA" id="ARBA00022840"/>
    </source>
</evidence>
<evidence type="ECO:0000256" key="5">
    <source>
        <dbReference type="ARBA" id="ARBA00022777"/>
    </source>
</evidence>
<dbReference type="SUPFAM" id="SSF56112">
    <property type="entry name" value="Protein kinase-like (PK-like)"/>
    <property type="match status" value="1"/>
</dbReference>
<evidence type="ECO:0000256" key="4">
    <source>
        <dbReference type="ARBA" id="ARBA00022741"/>
    </source>
</evidence>
<comment type="catalytic activity">
    <reaction evidence="8">
        <text>L-seryl-[protein] + ATP = O-phospho-L-seryl-[protein] + ADP + H(+)</text>
        <dbReference type="Rhea" id="RHEA:17989"/>
        <dbReference type="Rhea" id="RHEA-COMP:9863"/>
        <dbReference type="Rhea" id="RHEA-COMP:11604"/>
        <dbReference type="ChEBI" id="CHEBI:15378"/>
        <dbReference type="ChEBI" id="CHEBI:29999"/>
        <dbReference type="ChEBI" id="CHEBI:30616"/>
        <dbReference type="ChEBI" id="CHEBI:83421"/>
        <dbReference type="ChEBI" id="CHEBI:456216"/>
        <dbReference type="EC" id="2.7.11.1"/>
    </reaction>
</comment>
<dbReference type="InterPro" id="IPR011009">
    <property type="entry name" value="Kinase-like_dom_sf"/>
</dbReference>
<dbReference type="SUPFAM" id="SSF50044">
    <property type="entry name" value="SH3-domain"/>
    <property type="match status" value="1"/>
</dbReference>
<dbReference type="InterPro" id="IPR008271">
    <property type="entry name" value="Ser/Thr_kinase_AS"/>
</dbReference>
<gene>
    <name evidence="11" type="ORF">EZS28_020669</name>
</gene>
<evidence type="ECO:0000256" key="9">
    <source>
        <dbReference type="SAM" id="MobiDB-lite"/>
    </source>
</evidence>
<dbReference type="GO" id="GO:0005524">
    <property type="term" value="F:ATP binding"/>
    <property type="evidence" value="ECO:0007669"/>
    <property type="project" value="UniProtKB-KW"/>
</dbReference>
<dbReference type="EC" id="2.7.11.1" evidence="1"/>
<dbReference type="PROSITE" id="PS00108">
    <property type="entry name" value="PROTEIN_KINASE_ST"/>
    <property type="match status" value="1"/>
</dbReference>
<dbReference type="PANTHER" id="PTHR24356:SF1">
    <property type="entry name" value="SERINE_THREONINE-PROTEIN KINASE GREATWALL"/>
    <property type="match status" value="1"/>
</dbReference>
<evidence type="ECO:0000256" key="2">
    <source>
        <dbReference type="ARBA" id="ARBA00022527"/>
    </source>
</evidence>
<keyword evidence="2" id="KW-0723">Serine/threonine-protein kinase</keyword>
<feature type="compositionally biased region" description="Pro residues" evidence="9">
    <location>
        <begin position="124"/>
        <end position="134"/>
    </location>
</feature>
<keyword evidence="5 11" id="KW-0418">Kinase</keyword>
<dbReference type="InterPro" id="IPR036028">
    <property type="entry name" value="SH3-like_dom_sf"/>
</dbReference>
<evidence type="ECO:0000313" key="11">
    <source>
        <dbReference type="EMBL" id="KAA6383802.1"/>
    </source>
</evidence>
<feature type="non-terminal residue" evidence="11">
    <location>
        <position position="412"/>
    </location>
</feature>
<dbReference type="AlphaFoldDB" id="A0A5J4VME6"/>
<name>A0A5J4VME6_9EUKA</name>
<dbReference type="PANTHER" id="PTHR24356">
    <property type="entry name" value="SERINE/THREONINE-PROTEIN KINASE"/>
    <property type="match status" value="1"/>
</dbReference>
<proteinExistence type="predicted"/>
<keyword evidence="4" id="KW-0547">Nucleotide-binding</keyword>
<keyword evidence="6" id="KW-0067">ATP-binding</keyword>
<comment type="caution">
    <text evidence="11">The sequence shown here is derived from an EMBL/GenBank/DDBJ whole genome shotgun (WGS) entry which is preliminary data.</text>
</comment>
<keyword evidence="3" id="KW-0808">Transferase</keyword>
<comment type="catalytic activity">
    <reaction evidence="7">
        <text>L-threonyl-[protein] + ATP = O-phospho-L-threonyl-[protein] + ADP + H(+)</text>
        <dbReference type="Rhea" id="RHEA:46608"/>
        <dbReference type="Rhea" id="RHEA-COMP:11060"/>
        <dbReference type="Rhea" id="RHEA-COMP:11605"/>
        <dbReference type="ChEBI" id="CHEBI:15378"/>
        <dbReference type="ChEBI" id="CHEBI:30013"/>
        <dbReference type="ChEBI" id="CHEBI:30616"/>
        <dbReference type="ChEBI" id="CHEBI:61977"/>
        <dbReference type="ChEBI" id="CHEBI:456216"/>
        <dbReference type="EC" id="2.7.11.1"/>
    </reaction>
</comment>
<evidence type="ECO:0000256" key="1">
    <source>
        <dbReference type="ARBA" id="ARBA00012513"/>
    </source>
</evidence>
<evidence type="ECO:0000313" key="12">
    <source>
        <dbReference type="Proteomes" id="UP000324800"/>
    </source>
</evidence>
<accession>A0A5J4VME6</accession>
<evidence type="ECO:0000256" key="7">
    <source>
        <dbReference type="ARBA" id="ARBA00047899"/>
    </source>
</evidence>
<dbReference type="InterPro" id="IPR000719">
    <property type="entry name" value="Prot_kinase_dom"/>
</dbReference>
<feature type="region of interest" description="Disordered" evidence="9">
    <location>
        <begin position="119"/>
        <end position="138"/>
    </location>
</feature>
<reference evidence="11 12" key="1">
    <citation type="submission" date="2019-03" db="EMBL/GenBank/DDBJ databases">
        <title>Single cell metagenomics reveals metabolic interactions within the superorganism composed of flagellate Streblomastix strix and complex community of Bacteroidetes bacteria on its surface.</title>
        <authorList>
            <person name="Treitli S.C."/>
            <person name="Kolisko M."/>
            <person name="Husnik F."/>
            <person name="Keeling P."/>
            <person name="Hampl V."/>
        </authorList>
    </citation>
    <scope>NUCLEOTIDE SEQUENCE [LARGE SCALE GENOMIC DNA]</scope>
    <source>
        <strain evidence="11">ST1C</strain>
    </source>
</reference>
<dbReference type="EMBL" id="SNRW01006063">
    <property type="protein sequence ID" value="KAA6383802.1"/>
    <property type="molecule type" value="Genomic_DNA"/>
</dbReference>
<protein>
    <recommendedName>
        <fullName evidence="1">non-specific serine/threonine protein kinase</fullName>
        <ecNumber evidence="1">2.7.11.1</ecNumber>
    </recommendedName>
</protein>